<dbReference type="EMBL" id="JAYMGO010000019">
    <property type="protein sequence ID" value="KAL1254943.1"/>
    <property type="molecule type" value="Genomic_DNA"/>
</dbReference>
<comment type="caution">
    <text evidence="2">The sequence shown here is derived from an EMBL/GenBank/DDBJ whole genome shotgun (WGS) entry which is preliminary data.</text>
</comment>
<feature type="compositionally biased region" description="Gly residues" evidence="1">
    <location>
        <begin position="1"/>
        <end position="14"/>
    </location>
</feature>
<keyword evidence="3" id="KW-1185">Reference proteome</keyword>
<organism evidence="2 3">
    <name type="scientific">Cirrhinus molitorella</name>
    <name type="common">mud carp</name>
    <dbReference type="NCBI Taxonomy" id="172907"/>
    <lineage>
        <taxon>Eukaryota</taxon>
        <taxon>Metazoa</taxon>
        <taxon>Chordata</taxon>
        <taxon>Craniata</taxon>
        <taxon>Vertebrata</taxon>
        <taxon>Euteleostomi</taxon>
        <taxon>Actinopterygii</taxon>
        <taxon>Neopterygii</taxon>
        <taxon>Teleostei</taxon>
        <taxon>Ostariophysi</taxon>
        <taxon>Cypriniformes</taxon>
        <taxon>Cyprinidae</taxon>
        <taxon>Labeoninae</taxon>
        <taxon>Labeonini</taxon>
        <taxon>Cirrhinus</taxon>
    </lineage>
</organism>
<feature type="compositionally biased region" description="Basic and acidic residues" evidence="1">
    <location>
        <begin position="15"/>
        <end position="29"/>
    </location>
</feature>
<name>A0ABR3LU11_9TELE</name>
<protein>
    <submittedName>
        <fullName evidence="2">Uncharacterized protein</fullName>
    </submittedName>
</protein>
<feature type="region of interest" description="Disordered" evidence="1">
    <location>
        <begin position="1"/>
        <end position="107"/>
    </location>
</feature>
<reference evidence="2 3" key="1">
    <citation type="submission" date="2023-09" db="EMBL/GenBank/DDBJ databases">
        <authorList>
            <person name="Wang M."/>
        </authorList>
    </citation>
    <scope>NUCLEOTIDE SEQUENCE [LARGE SCALE GENOMIC DNA]</scope>
    <source>
        <strain evidence="2">GT-2023</strain>
        <tissue evidence="2">Liver</tissue>
    </source>
</reference>
<accession>A0ABR3LU11</accession>
<gene>
    <name evidence="2" type="ORF">QQF64_013004</name>
</gene>
<sequence length="107" mass="11656">MGGAWMGDGHPGGGEQRESREEMMERGAREMTGGSRVDQPEGGARGKTGGIWRRRSQERPRPQPRWRPTVEPTEGGAMVEEGLTTPGGRPTAAEQVVVEPEAEMESR</sequence>
<proteinExistence type="predicted"/>
<evidence type="ECO:0000313" key="3">
    <source>
        <dbReference type="Proteomes" id="UP001558613"/>
    </source>
</evidence>
<dbReference type="Proteomes" id="UP001558613">
    <property type="component" value="Unassembled WGS sequence"/>
</dbReference>
<evidence type="ECO:0000313" key="2">
    <source>
        <dbReference type="EMBL" id="KAL1254943.1"/>
    </source>
</evidence>
<evidence type="ECO:0000256" key="1">
    <source>
        <dbReference type="SAM" id="MobiDB-lite"/>
    </source>
</evidence>